<organism evidence="6 7">
    <name type="scientific">Fervidicella metallireducens AeB</name>
    <dbReference type="NCBI Taxonomy" id="1403537"/>
    <lineage>
        <taxon>Bacteria</taxon>
        <taxon>Bacillati</taxon>
        <taxon>Bacillota</taxon>
        <taxon>Clostridia</taxon>
        <taxon>Eubacteriales</taxon>
        <taxon>Clostridiaceae</taxon>
        <taxon>Fervidicella</taxon>
    </lineage>
</organism>
<dbReference type="EMBL" id="AZQP01000065">
    <property type="protein sequence ID" value="EYE87345.1"/>
    <property type="molecule type" value="Genomic_DNA"/>
</dbReference>
<dbReference type="GO" id="GO:0009307">
    <property type="term" value="P:DNA restriction-modification system"/>
    <property type="evidence" value="ECO:0007669"/>
    <property type="project" value="UniProtKB-KW"/>
</dbReference>
<comment type="caution">
    <text evidence="6">The sequence shown here is derived from an EMBL/GenBank/DDBJ whole genome shotgun (WGS) entry which is preliminary data.</text>
</comment>
<dbReference type="Pfam" id="PF01420">
    <property type="entry name" value="Methylase_S"/>
    <property type="match status" value="2"/>
</dbReference>
<evidence type="ECO:0000313" key="6">
    <source>
        <dbReference type="EMBL" id="EYE87345.1"/>
    </source>
</evidence>
<feature type="coiled-coil region" evidence="4">
    <location>
        <begin position="360"/>
        <end position="387"/>
    </location>
</feature>
<dbReference type="Gene3D" id="1.10.287.1120">
    <property type="entry name" value="Bipartite methylase S protein"/>
    <property type="match status" value="1"/>
</dbReference>
<dbReference type="GO" id="GO:0003677">
    <property type="term" value="F:DNA binding"/>
    <property type="evidence" value="ECO:0007669"/>
    <property type="project" value="UniProtKB-KW"/>
</dbReference>
<dbReference type="PANTHER" id="PTHR30408:SF12">
    <property type="entry name" value="TYPE I RESTRICTION ENZYME MJAVIII SPECIFICITY SUBUNIT"/>
    <property type="match status" value="1"/>
</dbReference>
<gene>
    <name evidence="6" type="ORF">Q428_13795</name>
</gene>
<dbReference type="CDD" id="cd17267">
    <property type="entry name" value="RMtype1_S_EcoAO83I-TRD1-CR1_like"/>
    <property type="match status" value="1"/>
</dbReference>
<feature type="domain" description="Type I restriction modification DNA specificity" evidence="5">
    <location>
        <begin position="207"/>
        <end position="379"/>
    </location>
</feature>
<keyword evidence="3" id="KW-0238">DNA-binding</keyword>
<evidence type="ECO:0000256" key="2">
    <source>
        <dbReference type="ARBA" id="ARBA00022747"/>
    </source>
</evidence>
<evidence type="ECO:0000256" key="1">
    <source>
        <dbReference type="ARBA" id="ARBA00010923"/>
    </source>
</evidence>
<dbReference type="REBASE" id="88133">
    <property type="entry name" value="S.Fme5667ORF13810P"/>
</dbReference>
<dbReference type="Proteomes" id="UP000019681">
    <property type="component" value="Unassembled WGS sequence"/>
</dbReference>
<dbReference type="AlphaFoldDB" id="A0A017RTW5"/>
<evidence type="ECO:0000256" key="4">
    <source>
        <dbReference type="SAM" id="Coils"/>
    </source>
</evidence>
<evidence type="ECO:0000259" key="5">
    <source>
        <dbReference type="Pfam" id="PF01420"/>
    </source>
</evidence>
<accession>A0A017RTW5</accession>
<dbReference type="InterPro" id="IPR044946">
    <property type="entry name" value="Restrct_endonuc_typeI_TRD_sf"/>
</dbReference>
<evidence type="ECO:0000256" key="3">
    <source>
        <dbReference type="ARBA" id="ARBA00023125"/>
    </source>
</evidence>
<keyword evidence="4" id="KW-0175">Coiled coil</keyword>
<dbReference type="STRING" id="1403537.Q428_13795"/>
<protein>
    <recommendedName>
        <fullName evidence="5">Type I restriction modification DNA specificity domain-containing protein</fullName>
    </recommendedName>
</protein>
<dbReference type="InterPro" id="IPR000055">
    <property type="entry name" value="Restrct_endonuc_typeI_TRD"/>
</dbReference>
<keyword evidence="2" id="KW-0680">Restriction system</keyword>
<evidence type="ECO:0000313" key="7">
    <source>
        <dbReference type="Proteomes" id="UP000019681"/>
    </source>
</evidence>
<feature type="domain" description="Type I restriction modification DNA specificity" evidence="5">
    <location>
        <begin position="30"/>
        <end position="183"/>
    </location>
</feature>
<proteinExistence type="inferred from homology"/>
<keyword evidence="7" id="KW-1185">Reference proteome</keyword>
<reference evidence="6 7" key="1">
    <citation type="journal article" date="2014" name="Genome Announc.">
        <title>Draft Genome Sequence of Fervidicella metallireducens Strain AeBT, an Iron-Reducing Thermoanaerobe from the Great Artesian Basin.</title>
        <authorList>
            <person name="Patel B.K."/>
        </authorList>
    </citation>
    <scope>NUCLEOTIDE SEQUENCE [LARGE SCALE GENOMIC DNA]</scope>
    <source>
        <strain evidence="6 7">AeB</strain>
    </source>
</reference>
<dbReference type="Gene3D" id="3.90.220.20">
    <property type="entry name" value="DNA methylase specificity domains"/>
    <property type="match status" value="2"/>
</dbReference>
<dbReference type="RefSeq" id="WP_051515172.1">
    <property type="nucleotide sequence ID" value="NZ_AZQP01000065.1"/>
</dbReference>
<dbReference type="PANTHER" id="PTHR30408">
    <property type="entry name" value="TYPE-1 RESTRICTION ENZYME ECOKI SPECIFICITY PROTEIN"/>
    <property type="match status" value="1"/>
</dbReference>
<name>A0A017RTW5_9CLOT</name>
<sequence>MKQEIKERIEKIKKGEIPEGYKKINNSIFPKDWHYKKIIDIAPLQRGFDLPSYEIENGKYPVCYSNGILNYHSKYKVKGPGIITGRSGTIGNVFYIEEDFWPHNTSLWVTDFKMNYPKFIYYIYNFIKLQKFNAGTGVPTLNRNDVHKFTIPVTNVVTEQQKIAQILSIWDRAIELKEKLINEKKEYKKGLMQNLLSGKIRLPGFEEKWEKTNVGEVLDFVRKEPIKNPQDYYLLTVKLHVKGIEATNKKPNVTEKGRPYFLREPNELLIGRQNFHNGGIGIVPENMKGFVASNAISSMYAKKGLLKFYFYYFANENFYKKIEHIIGGTGQKEISETMIKKLKIVIPKDLKEQQAIVNILSTADKEIKLLEEELEALKQQKRGLMQLLLTGIVRVN</sequence>
<dbReference type="SUPFAM" id="SSF116734">
    <property type="entry name" value="DNA methylase specificity domain"/>
    <property type="match status" value="2"/>
</dbReference>
<dbReference type="InterPro" id="IPR052021">
    <property type="entry name" value="Type-I_RS_S_subunit"/>
</dbReference>
<comment type="similarity">
    <text evidence="1">Belongs to the type-I restriction system S methylase family.</text>
</comment>